<keyword evidence="1" id="KW-0812">Transmembrane</keyword>
<evidence type="ECO:0000313" key="2">
    <source>
        <dbReference type="EMBL" id="MFL0252526.1"/>
    </source>
</evidence>
<proteinExistence type="predicted"/>
<feature type="transmembrane region" description="Helical" evidence="1">
    <location>
        <begin position="71"/>
        <end position="95"/>
    </location>
</feature>
<name>A0ABW8TJM5_9CLOT</name>
<protein>
    <submittedName>
        <fullName evidence="2">ABC transporter permease subunit</fullName>
    </submittedName>
</protein>
<evidence type="ECO:0000313" key="3">
    <source>
        <dbReference type="Proteomes" id="UP001623592"/>
    </source>
</evidence>
<keyword evidence="3" id="KW-1185">Reference proteome</keyword>
<dbReference type="Pfam" id="PF12679">
    <property type="entry name" value="ABC2_membrane_2"/>
    <property type="match status" value="1"/>
</dbReference>
<feature type="transmembrane region" description="Helical" evidence="1">
    <location>
        <begin position="15"/>
        <end position="33"/>
    </location>
</feature>
<accession>A0ABW8TJM5</accession>
<keyword evidence="1" id="KW-0472">Membrane</keyword>
<keyword evidence="1" id="KW-1133">Transmembrane helix</keyword>
<dbReference type="RefSeq" id="WP_406789180.1">
    <property type="nucleotide sequence ID" value="NZ_JBJIAA010000018.1"/>
</dbReference>
<feature type="transmembrane region" description="Helical" evidence="1">
    <location>
        <begin position="116"/>
        <end position="144"/>
    </location>
</feature>
<sequence length="266" mass="29359">MNIYLHELKALRKSVIIWTCALIALSAMFFSIYPSMARDAVDFKKILSSYPAPVRAMLGINIDYITSILGFYSMIFSFIVLCGAIQAMNMGVSILSKEARERTADFLLVKPISRSVIVTAKLLAALTMLIITNLLFYVASLVIVNAVKTGDYSVKLFSMINLTLFFIQLIFLAIGLAISVFFNKLKAVLPISLGVVFGSYIIGALISTGNNETARFISPFKYFDITYIIKNSRYETSYLVAAAAIVAAAIVISYIVYTKKDIHAVS</sequence>
<dbReference type="EMBL" id="JBJIAA010000018">
    <property type="protein sequence ID" value="MFL0252526.1"/>
    <property type="molecule type" value="Genomic_DNA"/>
</dbReference>
<feature type="transmembrane region" description="Helical" evidence="1">
    <location>
        <begin position="156"/>
        <end position="180"/>
    </location>
</feature>
<feature type="transmembrane region" description="Helical" evidence="1">
    <location>
        <begin position="187"/>
        <end position="206"/>
    </location>
</feature>
<reference evidence="2 3" key="1">
    <citation type="submission" date="2024-11" db="EMBL/GenBank/DDBJ databases">
        <authorList>
            <person name="Heng Y.C."/>
            <person name="Lim A.C.H."/>
            <person name="Lee J.K.Y."/>
            <person name="Kittelmann S."/>
        </authorList>
    </citation>
    <scope>NUCLEOTIDE SEQUENCE [LARGE SCALE GENOMIC DNA]</scope>
    <source>
        <strain evidence="2 3">WILCCON 0114</strain>
    </source>
</reference>
<evidence type="ECO:0000256" key="1">
    <source>
        <dbReference type="SAM" id="Phobius"/>
    </source>
</evidence>
<comment type="caution">
    <text evidence="2">The sequence shown here is derived from an EMBL/GenBank/DDBJ whole genome shotgun (WGS) entry which is preliminary data.</text>
</comment>
<organism evidence="2 3">
    <name type="scientific">Clostridium neuense</name>
    <dbReference type="NCBI Taxonomy" id="1728934"/>
    <lineage>
        <taxon>Bacteria</taxon>
        <taxon>Bacillati</taxon>
        <taxon>Bacillota</taxon>
        <taxon>Clostridia</taxon>
        <taxon>Eubacteriales</taxon>
        <taxon>Clostridiaceae</taxon>
        <taxon>Clostridium</taxon>
    </lineage>
</organism>
<gene>
    <name evidence="2" type="ORF">ACJDT4_19110</name>
</gene>
<feature type="transmembrane region" description="Helical" evidence="1">
    <location>
        <begin position="238"/>
        <end position="257"/>
    </location>
</feature>
<dbReference type="PANTHER" id="PTHR43471">
    <property type="entry name" value="ABC TRANSPORTER PERMEASE"/>
    <property type="match status" value="1"/>
</dbReference>
<dbReference type="Proteomes" id="UP001623592">
    <property type="component" value="Unassembled WGS sequence"/>
</dbReference>
<dbReference type="PANTHER" id="PTHR43471:SF12">
    <property type="entry name" value="HYPOTHETICAL MEMBRANE PROTEIN, CONSERVED"/>
    <property type="match status" value="1"/>
</dbReference>